<feature type="domain" description="Calmodulin binding protein-like N-terminal" evidence="9">
    <location>
        <begin position="93"/>
        <end position="239"/>
    </location>
</feature>
<keyword evidence="3" id="KW-0805">Transcription regulation</keyword>
<dbReference type="Pfam" id="PF07887">
    <property type="entry name" value="Calmodulin_bind"/>
    <property type="match status" value="1"/>
</dbReference>
<evidence type="ECO:0000259" key="10">
    <source>
        <dbReference type="Pfam" id="PF20451"/>
    </source>
</evidence>
<feature type="compositionally biased region" description="Basic and acidic residues" evidence="8">
    <location>
        <begin position="1"/>
        <end position="13"/>
    </location>
</feature>
<dbReference type="InterPro" id="IPR046830">
    <property type="entry name" value="Calmod_bind_M"/>
</dbReference>
<evidence type="ECO:0000256" key="7">
    <source>
        <dbReference type="ARBA" id="ARBA00023242"/>
    </source>
</evidence>
<keyword evidence="5" id="KW-0010">Activator</keyword>
<dbReference type="OrthoDB" id="1604062at2759"/>
<dbReference type="InterPro" id="IPR046829">
    <property type="entry name" value="Calmod_bind_C"/>
</dbReference>
<dbReference type="GO" id="GO:0005634">
    <property type="term" value="C:nucleus"/>
    <property type="evidence" value="ECO:0007669"/>
    <property type="project" value="UniProtKB-SubCell"/>
</dbReference>
<protein>
    <submittedName>
        <fullName evidence="12">Uncharacterized protein</fullName>
    </submittedName>
</protein>
<evidence type="ECO:0000256" key="5">
    <source>
        <dbReference type="ARBA" id="ARBA00023159"/>
    </source>
</evidence>
<organism evidence="12 13">
    <name type="scientific">Colocasia esculenta</name>
    <name type="common">Wild taro</name>
    <name type="synonym">Arum esculentum</name>
    <dbReference type="NCBI Taxonomy" id="4460"/>
    <lineage>
        <taxon>Eukaryota</taxon>
        <taxon>Viridiplantae</taxon>
        <taxon>Streptophyta</taxon>
        <taxon>Embryophyta</taxon>
        <taxon>Tracheophyta</taxon>
        <taxon>Spermatophyta</taxon>
        <taxon>Magnoliopsida</taxon>
        <taxon>Liliopsida</taxon>
        <taxon>Araceae</taxon>
        <taxon>Aroideae</taxon>
        <taxon>Colocasieae</taxon>
        <taxon>Colocasia</taxon>
    </lineage>
</organism>
<comment type="subcellular location">
    <subcellularLocation>
        <location evidence="1">Nucleus</location>
    </subcellularLocation>
</comment>
<dbReference type="PANTHER" id="PTHR31713">
    <property type="entry name" value="OS02G0177800 PROTEIN"/>
    <property type="match status" value="1"/>
</dbReference>
<accession>A0A843WY05</accession>
<dbReference type="GO" id="GO:0003700">
    <property type="term" value="F:DNA-binding transcription factor activity"/>
    <property type="evidence" value="ECO:0007669"/>
    <property type="project" value="TreeGrafter"/>
</dbReference>
<dbReference type="Proteomes" id="UP000652761">
    <property type="component" value="Unassembled WGS sequence"/>
</dbReference>
<dbReference type="GO" id="GO:0005516">
    <property type="term" value="F:calmodulin binding"/>
    <property type="evidence" value="ECO:0007669"/>
    <property type="project" value="InterPro"/>
</dbReference>
<dbReference type="InterPro" id="IPR012416">
    <property type="entry name" value="CBP60"/>
</dbReference>
<feature type="domain" description="Calmodulin binding protein C-terminal" evidence="11">
    <location>
        <begin position="322"/>
        <end position="381"/>
    </location>
</feature>
<evidence type="ECO:0000256" key="1">
    <source>
        <dbReference type="ARBA" id="ARBA00004123"/>
    </source>
</evidence>
<evidence type="ECO:0000256" key="6">
    <source>
        <dbReference type="ARBA" id="ARBA00023163"/>
    </source>
</evidence>
<keyword evidence="4" id="KW-0238">DNA-binding</keyword>
<comment type="similarity">
    <text evidence="2">Belongs to the plant ACBP60 protein family.</text>
</comment>
<name>A0A843WY05_COLES</name>
<dbReference type="GO" id="GO:0080142">
    <property type="term" value="P:regulation of salicylic acid biosynthetic process"/>
    <property type="evidence" value="ECO:0007669"/>
    <property type="project" value="TreeGrafter"/>
</dbReference>
<evidence type="ECO:0000259" key="9">
    <source>
        <dbReference type="Pfam" id="PF07887"/>
    </source>
</evidence>
<evidence type="ECO:0000256" key="3">
    <source>
        <dbReference type="ARBA" id="ARBA00023015"/>
    </source>
</evidence>
<keyword evidence="7" id="KW-0539">Nucleus</keyword>
<reference evidence="12" key="1">
    <citation type="submission" date="2017-07" db="EMBL/GenBank/DDBJ databases">
        <title>Taro Niue Genome Assembly and Annotation.</title>
        <authorList>
            <person name="Atibalentja N."/>
            <person name="Keating K."/>
            <person name="Fields C.J."/>
        </authorList>
    </citation>
    <scope>NUCLEOTIDE SEQUENCE</scope>
    <source>
        <strain evidence="12">Niue_2</strain>
        <tissue evidence="12">Leaf</tissue>
    </source>
</reference>
<feature type="region of interest" description="Disordered" evidence="8">
    <location>
        <begin position="1"/>
        <end position="29"/>
    </location>
</feature>
<proteinExistence type="inferred from homology"/>
<feature type="compositionally biased region" description="Gly residues" evidence="8">
    <location>
        <begin position="14"/>
        <end position="23"/>
    </location>
</feature>
<evidence type="ECO:0000256" key="8">
    <source>
        <dbReference type="SAM" id="MobiDB-lite"/>
    </source>
</evidence>
<gene>
    <name evidence="12" type="ORF">Taro_043032</name>
</gene>
<dbReference type="GO" id="GO:0043565">
    <property type="term" value="F:sequence-specific DNA binding"/>
    <property type="evidence" value="ECO:0007669"/>
    <property type="project" value="TreeGrafter"/>
</dbReference>
<evidence type="ECO:0000256" key="4">
    <source>
        <dbReference type="ARBA" id="ARBA00023125"/>
    </source>
</evidence>
<dbReference type="Pfam" id="PF20452">
    <property type="entry name" value="Calmod_bind_C"/>
    <property type="match status" value="1"/>
</dbReference>
<dbReference type="Pfam" id="PF20451">
    <property type="entry name" value="Calmod_bind_M"/>
    <property type="match status" value="1"/>
</dbReference>
<keyword evidence="13" id="KW-1185">Reference proteome</keyword>
<feature type="domain" description="Calmodulin binding protein central" evidence="10">
    <location>
        <begin position="252"/>
        <end position="317"/>
    </location>
</feature>
<dbReference type="InterPro" id="IPR046831">
    <property type="entry name" value="Calmodulin_bind_N"/>
</dbReference>
<comment type="caution">
    <text evidence="12">The sequence shown here is derived from an EMBL/GenBank/DDBJ whole genome shotgun (WGS) entry which is preliminary data.</text>
</comment>
<dbReference type="PANTHER" id="PTHR31713:SF14">
    <property type="entry name" value="CALMODULIN-BINDING PROTEIN 60 A"/>
    <property type="match status" value="1"/>
</dbReference>
<evidence type="ECO:0000256" key="2">
    <source>
        <dbReference type="ARBA" id="ARBA00007214"/>
    </source>
</evidence>
<evidence type="ECO:0000259" key="11">
    <source>
        <dbReference type="Pfam" id="PF20452"/>
    </source>
</evidence>
<evidence type="ECO:0000313" key="13">
    <source>
        <dbReference type="Proteomes" id="UP000652761"/>
    </source>
</evidence>
<evidence type="ECO:0000313" key="12">
    <source>
        <dbReference type="EMBL" id="MQM10141.1"/>
    </source>
</evidence>
<keyword evidence="6" id="KW-0804">Transcription</keyword>
<dbReference type="AlphaFoldDB" id="A0A843WY05"/>
<sequence length="584" mass="65524">MALKRQPEEERGRAGVGYDGGSAPGEKRQKVPALGRVIMEVMKMNTLHKLLKAMEPLLRRVVKEEVERALSKHLASIKRQCGKQIYPSSSRSLQLQFMTKLSLPIFTGTKVEGEDCSAISLALVDHSTGKVVSVGPESSMKVEIVVLEGDFEGDENSWTFEEFRNNIVKEREGKRSLLSGDVFLELNEGNGVLGELAFTDNSSWTRSRKFRLGAKVEDGYFNGMRVKEAKTDPFMVKDHRGELYKKHYPPALMDEVWRLEKIGKDGAFHKRLSSENINTVKDFLTLLTIDPQRLRNILGTGMSAKMWEITVEHARTCILSNQMYVYFPGAQQKTGVIFNIVGEAMGILSDRRYISLGELSDAQKADAHKLVKVAYEHWNDVSLCDISGFSQASSTPRPAQIQTLAEDVYSELSGSCRTDRLGFTHPSVSSPDMMSSILFMGGTRGLDSCDMQAIDSMESRYDPSFLNIYRESRELCIFPSSLICDGETSNQTLFGEDQLRYFDCDSSFLSHNLHADSPADLESAVNGFLAARGKVNKRWGMLVSVMRWIFSIKRIVALRKLEKDVCGESCLHQKRIGDHLMLCS</sequence>
<dbReference type="EMBL" id="NMUH01004590">
    <property type="protein sequence ID" value="MQM10141.1"/>
    <property type="molecule type" value="Genomic_DNA"/>
</dbReference>